<dbReference type="SUPFAM" id="SSF57667">
    <property type="entry name" value="beta-beta-alpha zinc fingers"/>
    <property type="match status" value="2"/>
</dbReference>
<evidence type="ECO:0000256" key="16">
    <source>
        <dbReference type="ARBA" id="ARBA00022990"/>
    </source>
</evidence>
<dbReference type="SUPFAM" id="SSF50249">
    <property type="entry name" value="Nucleic acid-binding proteins"/>
    <property type="match status" value="1"/>
</dbReference>
<feature type="domain" description="C2H2-type" evidence="29">
    <location>
        <begin position="977"/>
        <end position="1005"/>
    </location>
</feature>
<evidence type="ECO:0000256" key="23">
    <source>
        <dbReference type="ARBA" id="ARBA00033155"/>
    </source>
</evidence>
<comment type="subcellular location">
    <subcellularLocation>
        <location evidence="1">Mitochondrion matrix</location>
    </subcellularLocation>
    <subcellularLocation>
        <location evidence="2">Mitochondrion membrane</location>
    </subcellularLocation>
</comment>
<dbReference type="GO" id="GO:0031966">
    <property type="term" value="C:mitochondrial membrane"/>
    <property type="evidence" value="ECO:0007669"/>
    <property type="project" value="UniProtKB-SubCell"/>
</dbReference>
<dbReference type="EMBL" id="JAEMGP010000012">
    <property type="protein sequence ID" value="KAG5202496.1"/>
    <property type="molecule type" value="Genomic_DNA"/>
</dbReference>
<evidence type="ECO:0000256" key="22">
    <source>
        <dbReference type="ARBA" id="ARBA00023163"/>
    </source>
</evidence>
<evidence type="ECO:0000256" key="2">
    <source>
        <dbReference type="ARBA" id="ARBA00004325"/>
    </source>
</evidence>
<feature type="region of interest" description="Disordered" evidence="28">
    <location>
        <begin position="828"/>
        <end position="893"/>
    </location>
</feature>
<evidence type="ECO:0000256" key="25">
    <source>
        <dbReference type="ARBA" id="ARBA00054114"/>
    </source>
</evidence>
<feature type="domain" description="Aminoacyl-transfer RNA synthetases class-II family profile" evidence="30">
    <location>
        <begin position="185"/>
        <end position="620"/>
    </location>
</feature>
<feature type="compositionally biased region" description="Polar residues" evidence="28">
    <location>
        <begin position="1039"/>
        <end position="1051"/>
    </location>
</feature>
<dbReference type="PROSITE" id="PS50862">
    <property type="entry name" value="AA_TRNA_LIGASE_II"/>
    <property type="match status" value="1"/>
</dbReference>
<dbReference type="FunFam" id="3.30.160.60:FF:000422">
    <property type="entry name" value="Zinc finger and BTB domain containing 37"/>
    <property type="match status" value="1"/>
</dbReference>
<dbReference type="InterPro" id="IPR004365">
    <property type="entry name" value="NA-bd_OB_tRNA"/>
</dbReference>
<dbReference type="InterPro" id="IPR004524">
    <property type="entry name" value="Asp-tRNA-ligase_1"/>
</dbReference>
<dbReference type="GO" id="GO:0005524">
    <property type="term" value="F:ATP binding"/>
    <property type="evidence" value="ECO:0007669"/>
    <property type="project" value="UniProtKB-KW"/>
</dbReference>
<feature type="compositionally biased region" description="Basic and acidic residues" evidence="28">
    <location>
        <begin position="692"/>
        <end position="702"/>
    </location>
</feature>
<reference evidence="31 32" key="1">
    <citation type="submission" date="2020-12" db="EMBL/GenBank/DDBJ databases">
        <title>De novo assembly of Tibetan sheep genome.</title>
        <authorList>
            <person name="Li X."/>
        </authorList>
    </citation>
    <scope>NUCLEOTIDE SEQUENCE [LARGE SCALE GENOMIC DNA]</scope>
    <source>
        <tissue evidence="31">Heart</tissue>
    </source>
</reference>
<dbReference type="CDD" id="cd04317">
    <property type="entry name" value="EcAspRS_like_N"/>
    <property type="match status" value="1"/>
</dbReference>
<feature type="region of interest" description="Disordered" evidence="28">
    <location>
        <begin position="688"/>
        <end position="754"/>
    </location>
</feature>
<proteinExistence type="inferred from homology"/>
<dbReference type="SUPFAM" id="SSF55681">
    <property type="entry name" value="Class II aaRS and biotin synthetases"/>
    <property type="match status" value="1"/>
</dbReference>
<evidence type="ECO:0000256" key="27">
    <source>
        <dbReference type="PROSITE-ProRule" id="PRU00042"/>
    </source>
</evidence>
<dbReference type="InterPro" id="IPR002312">
    <property type="entry name" value="Asp/Asn-tRNA-synth_IIb"/>
</dbReference>
<evidence type="ECO:0000259" key="30">
    <source>
        <dbReference type="PROSITE" id="PS50862"/>
    </source>
</evidence>
<keyword evidence="16" id="KW-0007">Acetylation</keyword>
<dbReference type="FunFam" id="3.30.160.60:FF:000119">
    <property type="entry name" value="Zinc finger and BTB domain containing 37"/>
    <property type="match status" value="1"/>
</dbReference>
<dbReference type="InterPro" id="IPR036236">
    <property type="entry name" value="Znf_C2H2_sf"/>
</dbReference>
<dbReference type="Gene3D" id="3.30.1360.30">
    <property type="entry name" value="GAD-like domain"/>
    <property type="match status" value="1"/>
</dbReference>
<dbReference type="GO" id="GO:0006422">
    <property type="term" value="P:aspartyl-tRNA aminoacylation"/>
    <property type="evidence" value="ECO:0007669"/>
    <property type="project" value="TreeGrafter"/>
</dbReference>
<evidence type="ECO:0000256" key="28">
    <source>
        <dbReference type="SAM" id="MobiDB-lite"/>
    </source>
</evidence>
<dbReference type="GO" id="GO:0008270">
    <property type="term" value="F:zinc ion binding"/>
    <property type="evidence" value="ECO:0007669"/>
    <property type="project" value="UniProtKB-KW"/>
</dbReference>
<evidence type="ECO:0000256" key="5">
    <source>
        <dbReference type="ARBA" id="ARBA00012841"/>
    </source>
</evidence>
<dbReference type="PANTHER" id="PTHR22594">
    <property type="entry name" value="ASPARTYL/LYSYL-TRNA SYNTHETASE"/>
    <property type="match status" value="1"/>
</dbReference>
<dbReference type="PANTHER" id="PTHR22594:SF5">
    <property type="entry name" value="ASPARTATE--TRNA LIGASE, MITOCHONDRIAL"/>
    <property type="match status" value="1"/>
</dbReference>
<evidence type="ECO:0000256" key="19">
    <source>
        <dbReference type="ARBA" id="ARBA00023128"/>
    </source>
</evidence>
<comment type="caution">
    <text evidence="31">The sequence shown here is derived from an EMBL/GenBank/DDBJ whole genome shotgun (WGS) entry which is preliminary data.</text>
</comment>
<dbReference type="InterPro" id="IPR047090">
    <property type="entry name" value="AspRS_core"/>
</dbReference>
<dbReference type="InterPro" id="IPR006195">
    <property type="entry name" value="aa-tRNA-synth_II"/>
</dbReference>
<evidence type="ECO:0000256" key="6">
    <source>
        <dbReference type="ARBA" id="ARBA00022553"/>
    </source>
</evidence>
<evidence type="ECO:0000256" key="3">
    <source>
        <dbReference type="ARBA" id="ARBA00006303"/>
    </source>
</evidence>
<dbReference type="GO" id="GO:0003677">
    <property type="term" value="F:DNA binding"/>
    <property type="evidence" value="ECO:0007669"/>
    <property type="project" value="UniProtKB-KW"/>
</dbReference>
<dbReference type="Gene3D" id="3.30.160.60">
    <property type="entry name" value="Classic Zinc Finger"/>
    <property type="match status" value="3"/>
</dbReference>
<keyword evidence="21" id="KW-0030">Aminoacyl-tRNA synthetase</keyword>
<keyword evidence="20" id="KW-0472">Membrane</keyword>
<keyword evidence="18" id="KW-0238">DNA-binding</keyword>
<evidence type="ECO:0000256" key="26">
    <source>
        <dbReference type="ARBA" id="ARBA00068796"/>
    </source>
</evidence>
<feature type="domain" description="C2H2-type" evidence="29">
    <location>
        <begin position="949"/>
        <end position="976"/>
    </location>
</feature>
<dbReference type="PRINTS" id="PR01042">
    <property type="entry name" value="TRNASYNTHASP"/>
</dbReference>
<comment type="catalytic activity">
    <reaction evidence="24">
        <text>tRNA(Asp) + L-aspartate + ATP = L-aspartyl-tRNA(Asp) + AMP + diphosphate</text>
        <dbReference type="Rhea" id="RHEA:19649"/>
        <dbReference type="Rhea" id="RHEA-COMP:9660"/>
        <dbReference type="Rhea" id="RHEA-COMP:9678"/>
        <dbReference type="ChEBI" id="CHEBI:29991"/>
        <dbReference type="ChEBI" id="CHEBI:30616"/>
        <dbReference type="ChEBI" id="CHEBI:33019"/>
        <dbReference type="ChEBI" id="CHEBI:78442"/>
        <dbReference type="ChEBI" id="CHEBI:78516"/>
        <dbReference type="ChEBI" id="CHEBI:456215"/>
        <dbReference type="EC" id="6.1.1.12"/>
    </reaction>
</comment>
<keyword evidence="11 27" id="KW-0863">Zinc-finger</keyword>
<evidence type="ECO:0000259" key="29">
    <source>
        <dbReference type="PROSITE" id="PS50157"/>
    </source>
</evidence>
<keyword evidence="8" id="KW-0479">Metal-binding</keyword>
<evidence type="ECO:0000256" key="12">
    <source>
        <dbReference type="ARBA" id="ARBA00022833"/>
    </source>
</evidence>
<dbReference type="NCBIfam" id="NF001750">
    <property type="entry name" value="PRK00476.1"/>
    <property type="match status" value="1"/>
</dbReference>
<keyword evidence="13" id="KW-0067">ATP-binding</keyword>
<keyword evidence="7" id="KW-0436">Ligase</keyword>
<dbReference type="NCBIfam" id="TIGR00459">
    <property type="entry name" value="aspS_bact"/>
    <property type="match status" value="1"/>
</dbReference>
<keyword evidence="15" id="KW-0809">Transit peptide</keyword>
<dbReference type="PROSITE" id="PS50157">
    <property type="entry name" value="ZINC_FINGER_C2H2_2"/>
    <property type="match status" value="3"/>
</dbReference>
<keyword evidence="6" id="KW-0597">Phosphoprotein</keyword>
<dbReference type="InterPro" id="IPR029351">
    <property type="entry name" value="GAD_dom"/>
</dbReference>
<keyword evidence="12" id="KW-0862">Zinc</keyword>
<feature type="compositionally biased region" description="Polar residues" evidence="28">
    <location>
        <begin position="1013"/>
        <end position="1022"/>
    </location>
</feature>
<evidence type="ECO:0000256" key="4">
    <source>
        <dbReference type="ARBA" id="ARBA00011738"/>
    </source>
</evidence>
<feature type="compositionally biased region" description="Polar residues" evidence="28">
    <location>
        <begin position="739"/>
        <end position="752"/>
    </location>
</feature>
<dbReference type="FunFam" id="3.30.1360.30:FF:000002">
    <property type="entry name" value="Aspartate--tRNA ligase, mitochondrial"/>
    <property type="match status" value="1"/>
</dbReference>
<name>A0A835ZX13_SHEEP</name>
<protein>
    <recommendedName>
        <fullName evidence="26">Aspartate--tRNA ligase, mitochondrial</fullName>
        <ecNumber evidence="5">6.1.1.12</ecNumber>
    </recommendedName>
    <alternativeName>
        <fullName evidence="23">Aspartyl-tRNA synthetase</fullName>
    </alternativeName>
</protein>
<dbReference type="InterPro" id="IPR012340">
    <property type="entry name" value="NA-bd_OB-fold"/>
</dbReference>
<evidence type="ECO:0000256" key="11">
    <source>
        <dbReference type="ARBA" id="ARBA00022771"/>
    </source>
</evidence>
<evidence type="ECO:0000256" key="21">
    <source>
        <dbReference type="ARBA" id="ARBA00023146"/>
    </source>
</evidence>
<dbReference type="GO" id="GO:0005759">
    <property type="term" value="C:mitochondrial matrix"/>
    <property type="evidence" value="ECO:0007669"/>
    <property type="project" value="UniProtKB-SubCell"/>
</dbReference>
<dbReference type="InterPro" id="IPR045864">
    <property type="entry name" value="aa-tRNA-synth_II/BPL/LPL"/>
</dbReference>
<comment type="similarity">
    <text evidence="3">Belongs to the class-II aminoacyl-tRNA synthetase family. Type 1 subfamily.</text>
</comment>
<feature type="domain" description="C2H2-type" evidence="29">
    <location>
        <begin position="921"/>
        <end position="948"/>
    </location>
</feature>
<dbReference type="EC" id="6.1.1.12" evidence="5"/>
<evidence type="ECO:0000256" key="7">
    <source>
        <dbReference type="ARBA" id="ARBA00022598"/>
    </source>
</evidence>
<dbReference type="PROSITE" id="PS00028">
    <property type="entry name" value="ZINC_FINGER_C2H2_1"/>
    <property type="match status" value="3"/>
</dbReference>
<dbReference type="GO" id="GO:0004815">
    <property type="term" value="F:aspartate-tRNA ligase activity"/>
    <property type="evidence" value="ECO:0007669"/>
    <property type="project" value="UniProtKB-EC"/>
</dbReference>
<dbReference type="SUPFAM" id="SSF55261">
    <property type="entry name" value="GAD domain-like"/>
    <property type="match status" value="1"/>
</dbReference>
<comment type="function">
    <text evidence="25">Catalyzes the attachment of aspartate to tRNA(Asp) in a two-step reaction: aspartate is first activated by ATP to form Asp-AMP and then transferred to the acceptor end of tRNA(Asp).</text>
</comment>
<dbReference type="Gene3D" id="2.40.50.140">
    <property type="entry name" value="Nucleic acid-binding proteins"/>
    <property type="match status" value="1"/>
</dbReference>
<accession>A0A835ZX13</accession>
<dbReference type="SMART" id="SM00355">
    <property type="entry name" value="ZnF_C2H2"/>
    <property type="match status" value="3"/>
</dbReference>
<dbReference type="Pfam" id="PF01336">
    <property type="entry name" value="tRNA_anti-codon"/>
    <property type="match status" value="1"/>
</dbReference>
<dbReference type="Pfam" id="PF02938">
    <property type="entry name" value="GAD"/>
    <property type="match status" value="1"/>
</dbReference>
<evidence type="ECO:0000256" key="13">
    <source>
        <dbReference type="ARBA" id="ARBA00022840"/>
    </source>
</evidence>
<sequence length="1051" mass="118293">MFCWLSRLCRGLSTPTRRTTQLIWSSASRSLVLSSQRRIPELSSFVARTNTCGELRSSHLGQEVTLCGWIQFRRQNIFLVLRDFHGLVQVVIPQDESAASVKKILCEAPMESVVQVSGTVISRPPGQKNPKMPTGEIEIKVKTAKLLNSCKKLPFEIKDFMKKTEALRLQYRYLDLRSVQMQYNLRLRSQMVMKMREYLCNLHGFVDVETPTLFKRTPGGAKEFVIPSREPGKFYSLPQSPQQFKQLLMVGGLDRYFQVARCYRDEGSRPDRQPEFTQIDIEMSFVDQTGVQSLIEGLLQYSWPSDKDPVVVPFPSMPFAEALASYGTDKPDTRFGMKIVDISDMFRNTEIGFLQDALSKPQGTVKAICIRKGAKYFKRKDIESIRKFAADHFNEEVLPIFLKTNETWNSPVAKFIMEEQGLGLVKLLETQEEDVVLLTAGEHKKACSLMGKLRLECADLLEARGVVLRDPALFSFLWVVDFPLFLPKEENPQELESAHHPFTAPHPNDIHLLYTEPHKVRSQHYDLVLNGNEIGGGSIRIHNSEIQHYILATVLKEDVKLLSHLLQALDYGAPPHGGIALGLDRLMCLVTGAPSIRDVIAFPKSFRGHDLMSNAPDFIPPEELKPYHIQVSESVLEKVNLSHDTFGQTQSTQYLNSNMQHIIDKCTQILEGIHFKINVAEVEAELSQTRTKHAEGPPESHRVTPNLNRSLSPRHNTPKGNRRGQVSAVLDIRELSPPEESTSPQIIEQSSDVESREPILRINRAGQWYVETGVADRGARSDDEVRVLGAVHIKTENLEEWLGPENQPSGEDGSSAEEVTAMVIDTTGHGSVGQENYTLGSSGAKVARPTSSEIDRFSPSGSVVPLTERHRARSESPGRMDEPKQPTSQVEESAMMGVSGYVEYLREQEVSERWFRYNPRLTCIYCAKSFNQKGSLDRHMRLHMGITPFVCRMCGKKYTRKDQLEYHIRKHTGNKPFHCHVCGKSFPFQAILNQHFRKNHPGCIPLEGPHSISPETTVTSRGQAEEESPSQEEAVASGETAQGSVSTTGPD</sequence>
<feature type="compositionally biased region" description="Basic and acidic residues" evidence="28">
    <location>
        <begin position="867"/>
        <end position="884"/>
    </location>
</feature>
<dbReference type="InterPro" id="IPR004364">
    <property type="entry name" value="Aa-tRNA-synt_II"/>
</dbReference>
<evidence type="ECO:0000313" key="32">
    <source>
        <dbReference type="Proteomes" id="UP000664991"/>
    </source>
</evidence>
<dbReference type="InterPro" id="IPR013087">
    <property type="entry name" value="Znf_C2H2_type"/>
</dbReference>
<dbReference type="CDD" id="cd00777">
    <property type="entry name" value="AspRS_core"/>
    <property type="match status" value="1"/>
</dbReference>
<evidence type="ECO:0000256" key="1">
    <source>
        <dbReference type="ARBA" id="ARBA00004305"/>
    </source>
</evidence>
<keyword evidence="9" id="KW-0677">Repeat</keyword>
<dbReference type="FunFam" id="3.30.160.60:FF:000364">
    <property type="entry name" value="Zinc finger and BTB domain-containing protein 34"/>
    <property type="match status" value="1"/>
</dbReference>
<gene>
    <name evidence="31" type="ORF">JEQ12_003886</name>
</gene>
<comment type="subunit">
    <text evidence="4">Homodimer.</text>
</comment>
<evidence type="ECO:0000256" key="9">
    <source>
        <dbReference type="ARBA" id="ARBA00022737"/>
    </source>
</evidence>
<organism evidence="31 32">
    <name type="scientific">Ovis aries</name>
    <name type="common">Sheep</name>
    <dbReference type="NCBI Taxonomy" id="9940"/>
    <lineage>
        <taxon>Eukaryota</taxon>
        <taxon>Metazoa</taxon>
        <taxon>Chordata</taxon>
        <taxon>Craniata</taxon>
        <taxon>Vertebrata</taxon>
        <taxon>Euteleostomi</taxon>
        <taxon>Mammalia</taxon>
        <taxon>Eutheria</taxon>
        <taxon>Laurasiatheria</taxon>
        <taxon>Artiodactyla</taxon>
        <taxon>Ruminantia</taxon>
        <taxon>Pecora</taxon>
        <taxon>Bovidae</taxon>
        <taxon>Caprinae</taxon>
        <taxon>Ovis</taxon>
    </lineage>
</organism>
<keyword evidence="19" id="KW-0496">Mitochondrion</keyword>
<dbReference type="Pfam" id="PF00096">
    <property type="entry name" value="zf-C2H2"/>
    <property type="match status" value="1"/>
</dbReference>
<dbReference type="AlphaFoldDB" id="A0A835ZX13"/>
<keyword evidence="22" id="KW-0804">Transcription</keyword>
<keyword evidence="10" id="KW-0547">Nucleotide-binding</keyword>
<dbReference type="FunFam" id="2.40.50.140:FF:000202">
    <property type="entry name" value="Aspartate--tRNA ligase, mitochondrial"/>
    <property type="match status" value="1"/>
</dbReference>
<dbReference type="Proteomes" id="UP000664991">
    <property type="component" value="Unassembled WGS sequence"/>
</dbReference>
<dbReference type="InterPro" id="IPR047089">
    <property type="entry name" value="Asp-tRNA-ligase_1_N"/>
</dbReference>
<feature type="region of interest" description="Disordered" evidence="28">
    <location>
        <begin position="1005"/>
        <end position="1051"/>
    </location>
</feature>
<dbReference type="Pfam" id="PF00152">
    <property type="entry name" value="tRNA-synt_2"/>
    <property type="match status" value="1"/>
</dbReference>
<evidence type="ECO:0000256" key="10">
    <source>
        <dbReference type="ARBA" id="ARBA00022741"/>
    </source>
</evidence>
<dbReference type="Gene3D" id="3.30.930.10">
    <property type="entry name" value="Bira Bifunctional Protein, Domain 2"/>
    <property type="match status" value="1"/>
</dbReference>
<dbReference type="HAMAP" id="MF_00044">
    <property type="entry name" value="Asp_tRNA_synth_type1"/>
    <property type="match status" value="1"/>
</dbReference>
<evidence type="ECO:0000313" key="31">
    <source>
        <dbReference type="EMBL" id="KAG5202496.1"/>
    </source>
</evidence>
<feature type="compositionally biased region" description="Polar residues" evidence="28">
    <location>
        <begin position="703"/>
        <end position="715"/>
    </location>
</feature>
<evidence type="ECO:0000256" key="15">
    <source>
        <dbReference type="ARBA" id="ARBA00022946"/>
    </source>
</evidence>
<evidence type="ECO:0000256" key="8">
    <source>
        <dbReference type="ARBA" id="ARBA00022723"/>
    </source>
</evidence>
<evidence type="ECO:0000256" key="17">
    <source>
        <dbReference type="ARBA" id="ARBA00023015"/>
    </source>
</evidence>
<dbReference type="InterPro" id="IPR004115">
    <property type="entry name" value="GAD-like_sf"/>
</dbReference>
<keyword evidence="14" id="KW-0648">Protein biosynthesis</keyword>
<evidence type="ECO:0000256" key="20">
    <source>
        <dbReference type="ARBA" id="ARBA00023136"/>
    </source>
</evidence>
<keyword evidence="17" id="KW-0805">Transcription regulation</keyword>
<evidence type="ECO:0000256" key="14">
    <source>
        <dbReference type="ARBA" id="ARBA00022917"/>
    </source>
</evidence>
<evidence type="ECO:0000256" key="24">
    <source>
        <dbReference type="ARBA" id="ARBA00047904"/>
    </source>
</evidence>
<evidence type="ECO:0000256" key="18">
    <source>
        <dbReference type="ARBA" id="ARBA00023125"/>
    </source>
</evidence>